<evidence type="ECO:0000313" key="6">
    <source>
        <dbReference type="EMBL" id="KAK9710773.1"/>
    </source>
</evidence>
<feature type="disulfide bond" evidence="2">
    <location>
        <begin position="46"/>
        <end position="60"/>
    </location>
</feature>
<evidence type="ECO:0000256" key="4">
    <source>
        <dbReference type="SAM" id="SignalP"/>
    </source>
</evidence>
<feature type="disulfide bond" evidence="2">
    <location>
        <begin position="64"/>
        <end position="68"/>
    </location>
</feature>
<dbReference type="CDD" id="cd00035">
    <property type="entry name" value="ChtBD1"/>
    <property type="match status" value="1"/>
</dbReference>
<keyword evidence="4" id="KW-0732">Signal</keyword>
<organism evidence="6 7">
    <name type="scientific">Basidiobolus ranarum</name>
    <dbReference type="NCBI Taxonomy" id="34480"/>
    <lineage>
        <taxon>Eukaryota</taxon>
        <taxon>Fungi</taxon>
        <taxon>Fungi incertae sedis</taxon>
        <taxon>Zoopagomycota</taxon>
        <taxon>Entomophthoromycotina</taxon>
        <taxon>Basidiobolomycetes</taxon>
        <taxon>Basidiobolales</taxon>
        <taxon>Basidiobolaceae</taxon>
        <taxon>Basidiobolus</taxon>
    </lineage>
</organism>
<comment type="caution">
    <text evidence="2">Lacks conserved residue(s) required for the propagation of feature annotation.</text>
</comment>
<evidence type="ECO:0000256" key="3">
    <source>
        <dbReference type="SAM" id="MobiDB-lite"/>
    </source>
</evidence>
<sequence length="112" mass="11753">MNFKTIALLSFFVALQFIHATNAQGQNVDRSQWKCDSGTECPAGSCCSVWGWCGKSETHCTIECKSQCKNNSGLVPDSATATGSINGEQTASVGDNSQSDQKTTAPTGNPTG</sequence>
<dbReference type="Proteomes" id="UP001479436">
    <property type="component" value="Unassembled WGS sequence"/>
</dbReference>
<keyword evidence="7" id="KW-1185">Reference proteome</keyword>
<feature type="non-terminal residue" evidence="6">
    <location>
        <position position="112"/>
    </location>
</feature>
<proteinExistence type="predicted"/>
<evidence type="ECO:0000313" key="7">
    <source>
        <dbReference type="Proteomes" id="UP001479436"/>
    </source>
</evidence>
<accession>A0ABR2VYX8</accession>
<reference evidence="6 7" key="1">
    <citation type="submission" date="2023-04" db="EMBL/GenBank/DDBJ databases">
        <title>Genome of Basidiobolus ranarum AG-B5.</title>
        <authorList>
            <person name="Stajich J.E."/>
            <person name="Carter-House D."/>
            <person name="Gryganskyi A."/>
        </authorList>
    </citation>
    <scope>NUCLEOTIDE SEQUENCE [LARGE SCALE GENOMIC DNA]</scope>
    <source>
        <strain evidence="6 7">AG-B5</strain>
    </source>
</reference>
<keyword evidence="1 2" id="KW-0147">Chitin-binding</keyword>
<feature type="chain" id="PRO_5045678235" description="Chitin-binding type-1 domain-containing protein" evidence="4">
    <location>
        <begin position="24"/>
        <end position="112"/>
    </location>
</feature>
<feature type="disulfide bond" evidence="2">
    <location>
        <begin position="41"/>
        <end position="53"/>
    </location>
</feature>
<dbReference type="InterPro" id="IPR036861">
    <property type="entry name" value="Endochitinase-like_sf"/>
</dbReference>
<keyword evidence="2" id="KW-1015">Disulfide bond</keyword>
<feature type="signal peptide" evidence="4">
    <location>
        <begin position="1"/>
        <end position="23"/>
    </location>
</feature>
<dbReference type="EMBL" id="JASJQH010007321">
    <property type="protein sequence ID" value="KAK9710773.1"/>
    <property type="molecule type" value="Genomic_DNA"/>
</dbReference>
<evidence type="ECO:0000256" key="2">
    <source>
        <dbReference type="PROSITE-ProRule" id="PRU00261"/>
    </source>
</evidence>
<evidence type="ECO:0000259" key="5">
    <source>
        <dbReference type="PROSITE" id="PS50941"/>
    </source>
</evidence>
<dbReference type="InterPro" id="IPR001002">
    <property type="entry name" value="Chitin-bd_1"/>
</dbReference>
<dbReference type="Pfam" id="PF00187">
    <property type="entry name" value="Chitin_bind_1"/>
    <property type="match status" value="1"/>
</dbReference>
<dbReference type="SMART" id="SM00270">
    <property type="entry name" value="ChtBD1"/>
    <property type="match status" value="1"/>
</dbReference>
<evidence type="ECO:0000256" key="1">
    <source>
        <dbReference type="ARBA" id="ARBA00022669"/>
    </source>
</evidence>
<protein>
    <recommendedName>
        <fullName evidence="5">Chitin-binding type-1 domain-containing protein</fullName>
    </recommendedName>
</protein>
<dbReference type="SUPFAM" id="SSF57016">
    <property type="entry name" value="Plant lectins/antimicrobial peptides"/>
    <property type="match status" value="1"/>
</dbReference>
<dbReference type="Gene3D" id="3.30.60.10">
    <property type="entry name" value="Endochitinase-like"/>
    <property type="match status" value="1"/>
</dbReference>
<name>A0ABR2VYX8_9FUNG</name>
<feature type="region of interest" description="Disordered" evidence="3">
    <location>
        <begin position="79"/>
        <end position="112"/>
    </location>
</feature>
<comment type="caution">
    <text evidence="6">The sequence shown here is derived from an EMBL/GenBank/DDBJ whole genome shotgun (WGS) entry which is preliminary data.</text>
</comment>
<gene>
    <name evidence="6" type="ORF">K7432_008218</name>
</gene>
<dbReference type="PROSITE" id="PS50941">
    <property type="entry name" value="CHIT_BIND_I_2"/>
    <property type="match status" value="1"/>
</dbReference>
<feature type="domain" description="Chitin-binding type-1" evidence="5">
    <location>
        <begin position="32"/>
        <end position="70"/>
    </location>
</feature>